<feature type="domain" description="N-acetyltransferase" evidence="1">
    <location>
        <begin position="1"/>
        <end position="164"/>
    </location>
</feature>
<dbReference type="InterPro" id="IPR016181">
    <property type="entry name" value="Acyl_CoA_acyltransferase"/>
</dbReference>
<organism evidence="2">
    <name type="scientific">uncultured Dysgonomonas sp</name>
    <dbReference type="NCBI Taxonomy" id="206096"/>
    <lineage>
        <taxon>Bacteria</taxon>
        <taxon>Pseudomonadati</taxon>
        <taxon>Bacteroidota</taxon>
        <taxon>Bacteroidia</taxon>
        <taxon>Bacteroidales</taxon>
        <taxon>Dysgonomonadaceae</taxon>
        <taxon>Dysgonomonas</taxon>
        <taxon>environmental samples</taxon>
    </lineage>
</organism>
<dbReference type="InterPro" id="IPR051556">
    <property type="entry name" value="N-term/lysine_N-AcTrnsfr"/>
</dbReference>
<dbReference type="PROSITE" id="PS51186">
    <property type="entry name" value="GNAT"/>
    <property type="match status" value="1"/>
</dbReference>
<evidence type="ECO:0000259" key="1">
    <source>
        <dbReference type="PROSITE" id="PS51186"/>
    </source>
</evidence>
<sequence length="164" mass="18988">MQIVEATTDHIYNIQVLSNVIWPATFSNILSQEQISYMMDMMYSTSSLEKQMNELHHHYLLAEEDGEYLGYLSYELNYKGTPITKIHKIYVLPSVQGKGVGRLFIDAVSKLALKNNNTLLSLNVNRYNKAIDFYKRMGFDFFTSENIDIGNGFLMEDYVMNKDL</sequence>
<dbReference type="SUPFAM" id="SSF55729">
    <property type="entry name" value="Acyl-CoA N-acyltransferases (Nat)"/>
    <property type="match status" value="1"/>
</dbReference>
<reference evidence="2" key="1">
    <citation type="submission" date="2016-04" db="EMBL/GenBank/DDBJ databases">
        <authorList>
            <person name="Evans L.H."/>
            <person name="Alamgir A."/>
            <person name="Owens N."/>
            <person name="Weber N.D."/>
            <person name="Virtaneva K."/>
            <person name="Barbian K."/>
            <person name="Babar A."/>
            <person name="Rosenke K."/>
        </authorList>
    </citation>
    <scope>NUCLEOTIDE SEQUENCE</scope>
    <source>
        <strain evidence="2">86-2</strain>
    </source>
</reference>
<protein>
    <recommendedName>
        <fullName evidence="1">N-acetyltransferase domain-containing protein</fullName>
    </recommendedName>
</protein>
<dbReference type="EMBL" id="FLUL01000002">
    <property type="protein sequence ID" value="SBW10242.1"/>
    <property type="molecule type" value="Genomic_DNA"/>
</dbReference>
<dbReference type="GO" id="GO:0016747">
    <property type="term" value="F:acyltransferase activity, transferring groups other than amino-acyl groups"/>
    <property type="evidence" value="ECO:0007669"/>
    <property type="project" value="InterPro"/>
</dbReference>
<evidence type="ECO:0000313" key="2">
    <source>
        <dbReference type="EMBL" id="SBW10242.1"/>
    </source>
</evidence>
<dbReference type="InterPro" id="IPR000182">
    <property type="entry name" value="GNAT_dom"/>
</dbReference>
<dbReference type="PANTHER" id="PTHR42919">
    <property type="entry name" value="N-ALPHA-ACETYLTRANSFERASE"/>
    <property type="match status" value="1"/>
</dbReference>
<dbReference type="Gene3D" id="3.40.630.30">
    <property type="match status" value="1"/>
</dbReference>
<dbReference type="CDD" id="cd04301">
    <property type="entry name" value="NAT_SF"/>
    <property type="match status" value="1"/>
</dbReference>
<proteinExistence type="predicted"/>
<dbReference type="PANTHER" id="PTHR42919:SF40">
    <property type="entry name" value="FAMILY ACETYLTRANSFERASE, PUTATIVE-RELATED"/>
    <property type="match status" value="1"/>
</dbReference>
<name>A0A212KF30_9BACT</name>
<gene>
    <name evidence="2" type="ORF">KL86DYS2_20008</name>
</gene>
<dbReference type="Pfam" id="PF13673">
    <property type="entry name" value="Acetyltransf_10"/>
    <property type="match status" value="1"/>
</dbReference>
<dbReference type="AlphaFoldDB" id="A0A212KF30"/>
<accession>A0A212KF30</accession>
<dbReference type="RefSeq" id="WP_296952483.1">
    <property type="nucleotide sequence ID" value="NZ_LT599021.1"/>
</dbReference>